<name>A0ABX3ZEH4_9BACL</name>
<feature type="domain" description="Glutathionylspermidine synthase pre-ATP-grasp-like" evidence="6">
    <location>
        <begin position="17"/>
        <end position="399"/>
    </location>
</feature>
<sequence>MTNSERRKFYASIDRFWADLYDEEYALYDLYEVTEEEVEKIRIATDCAGKIFFKTAHLLRNLPDEALIEMGYPEETIPILRLKTLEAESVIARFDFIAHNGGYKCIEMNADTPTFIKELFVVNGQICKAFGMGNPNNAMEEMLKSMVRKSVAQSIFSPDAHIVFTAHDDNIEDYYTTLYIMQFVPGAKFTPLHQLQIQKGVGLFDEDGKRIDLLYRPTFPIENLIQDEDDAQNRIGLWLMELVEQNLLTILNPPSAFLLQNKAVQAIIWGLHEERNAFFTTEEHEWIAEYFLPTYLEDSLFIEKGIRYVKKPVFGREGDTVEIFAEDGQLIKEDVQKSYYHYPKVYQQFIKQPKTTFRSEKGRQTGELLVGSFLISGKPAAIGLRVGGMITNNLSNYLPIGMKVKGCHIT</sequence>
<dbReference type="EMBL" id="NHNT01000011">
    <property type="protein sequence ID" value="OUZ38096.1"/>
    <property type="molecule type" value="Genomic_DNA"/>
</dbReference>
<evidence type="ECO:0000256" key="5">
    <source>
        <dbReference type="ARBA" id="ARBA00022842"/>
    </source>
</evidence>
<dbReference type="InterPro" id="IPR016185">
    <property type="entry name" value="PreATP-grasp_dom_sf"/>
</dbReference>
<keyword evidence="1" id="KW-0436">Ligase</keyword>
<keyword evidence="4" id="KW-0067">ATP-binding</keyword>
<dbReference type="SUPFAM" id="SSF56059">
    <property type="entry name" value="Glutathione synthetase ATP-binding domain-like"/>
    <property type="match status" value="1"/>
</dbReference>
<evidence type="ECO:0000256" key="4">
    <source>
        <dbReference type="ARBA" id="ARBA00022840"/>
    </source>
</evidence>
<dbReference type="RefSeq" id="WP_087618140.1">
    <property type="nucleotide sequence ID" value="NZ_JAFBEY010000008.1"/>
</dbReference>
<evidence type="ECO:0000256" key="2">
    <source>
        <dbReference type="ARBA" id="ARBA00022723"/>
    </source>
</evidence>
<dbReference type="InterPro" id="IPR005494">
    <property type="entry name" value="GSPS_pre-ATP-grasp-like_dom"/>
</dbReference>
<evidence type="ECO:0000313" key="8">
    <source>
        <dbReference type="Proteomes" id="UP000196594"/>
    </source>
</evidence>
<evidence type="ECO:0000259" key="6">
    <source>
        <dbReference type="Pfam" id="PF03738"/>
    </source>
</evidence>
<organism evidence="7 8">
    <name type="scientific">Solibacillus kalamii</name>
    <dbReference type="NCBI Taxonomy" id="1748298"/>
    <lineage>
        <taxon>Bacteria</taxon>
        <taxon>Bacillati</taxon>
        <taxon>Bacillota</taxon>
        <taxon>Bacilli</taxon>
        <taxon>Bacillales</taxon>
        <taxon>Caryophanaceae</taxon>
        <taxon>Solibacillus</taxon>
    </lineage>
</organism>
<keyword evidence="5" id="KW-0460">Magnesium</keyword>
<dbReference type="Pfam" id="PF03738">
    <property type="entry name" value="GSP_synth"/>
    <property type="match status" value="1"/>
</dbReference>
<keyword evidence="3" id="KW-0547">Nucleotide-binding</keyword>
<gene>
    <name evidence="7" type="ORF">CBM15_15045</name>
</gene>
<evidence type="ECO:0000256" key="3">
    <source>
        <dbReference type="ARBA" id="ARBA00022741"/>
    </source>
</evidence>
<comment type="caution">
    <text evidence="7">The sequence shown here is derived from an EMBL/GenBank/DDBJ whole genome shotgun (WGS) entry which is preliminary data.</text>
</comment>
<protein>
    <submittedName>
        <fullName evidence="7">Glutathionylspermidine synthase</fullName>
    </submittedName>
</protein>
<dbReference type="SUPFAM" id="SSF52440">
    <property type="entry name" value="PreATP-grasp domain"/>
    <property type="match status" value="1"/>
</dbReference>
<reference evidence="7 8" key="1">
    <citation type="journal article" date="2017" name="Int. J. Syst. Evol. Microbiol.">
        <title>Solibacillus kalamii sp. nov., isolated from a high-efficiency particulate arrestance filter system used in the International Space Station.</title>
        <authorList>
            <person name="Checinska Sielaff A."/>
            <person name="Kumar R.M."/>
            <person name="Pal D."/>
            <person name="Mayilraj S."/>
            <person name="Venkateswaran K."/>
        </authorList>
    </citation>
    <scope>NUCLEOTIDE SEQUENCE [LARGE SCALE GENOMIC DNA]</scope>
    <source>
        <strain evidence="7 8">ISSFR-015</strain>
    </source>
</reference>
<keyword evidence="8" id="KW-1185">Reference proteome</keyword>
<keyword evidence="2" id="KW-0479">Metal-binding</keyword>
<accession>A0ABX3ZEH4</accession>
<evidence type="ECO:0000313" key="7">
    <source>
        <dbReference type="EMBL" id="OUZ38096.1"/>
    </source>
</evidence>
<proteinExistence type="predicted"/>
<evidence type="ECO:0000256" key="1">
    <source>
        <dbReference type="ARBA" id="ARBA00022598"/>
    </source>
</evidence>
<dbReference type="Gene3D" id="3.30.1490.330">
    <property type="match status" value="1"/>
</dbReference>
<dbReference type="Proteomes" id="UP000196594">
    <property type="component" value="Unassembled WGS sequence"/>
</dbReference>